<organism evidence="1 2">
    <name type="scientific">Nocardioides massiliensis</name>
    <dbReference type="NCBI Taxonomy" id="1325935"/>
    <lineage>
        <taxon>Bacteria</taxon>
        <taxon>Bacillati</taxon>
        <taxon>Actinomycetota</taxon>
        <taxon>Actinomycetes</taxon>
        <taxon>Propionibacteriales</taxon>
        <taxon>Nocardioidaceae</taxon>
        <taxon>Nocardioides</taxon>
    </lineage>
</organism>
<proteinExistence type="predicted"/>
<protein>
    <submittedName>
        <fullName evidence="1">Uncharacterized protein</fullName>
    </submittedName>
</protein>
<reference evidence="1 2" key="1">
    <citation type="submission" date="2023-07" db="EMBL/GenBank/DDBJ databases">
        <title>Sequencing the genomes of 1000 actinobacteria strains.</title>
        <authorList>
            <person name="Klenk H.-P."/>
        </authorList>
    </citation>
    <scope>NUCLEOTIDE SEQUENCE [LARGE SCALE GENOMIC DNA]</scope>
    <source>
        <strain evidence="1 2">GD13</strain>
    </source>
</reference>
<sequence length="367" mass="40200">MTRNNQGTVDRLDFTAVLQQQDADGVKLTFVVPTDVTGQSDATSILTLKNQLREATDRLLEQGRRQNEVDDLLSPVAALLADSSYWRLQSRSLVVFLADGFFRAVRVPVELTEEVTVGDRFNLLPLAPVLASDRKVYVLALAKGSVRLFDSTRNVIEELPLERIPASFDDVIDELPERVVDVRTGSAGPAGTASYQGPDGDVDRILLEKFIRAVGQAVGTRLGTARSQLLVLATVAEYLPIFTEACPYPAIFDDVIPGNPEHTLPDDLRSAAWRLVNAHEVVREAEEQDDAKSLAHAGKGSFDLAEILRAAEEGRVDTLFLPRDDEHITDAGSRERANGALLATLRNGGVLRTLGELNEQALATFRY</sequence>
<keyword evidence="2" id="KW-1185">Reference proteome</keyword>
<dbReference type="Pfam" id="PF18845">
    <property type="entry name" value="baeRF_family3"/>
    <property type="match status" value="1"/>
</dbReference>
<name>A0ABT9NP32_9ACTN</name>
<evidence type="ECO:0000313" key="2">
    <source>
        <dbReference type="Proteomes" id="UP001240447"/>
    </source>
</evidence>
<accession>A0ABT9NP32</accession>
<gene>
    <name evidence="1" type="ORF">J2S59_001969</name>
</gene>
<dbReference type="InterPro" id="IPR041289">
    <property type="entry name" value="Bact_RF_family3"/>
</dbReference>
<dbReference type="Proteomes" id="UP001240447">
    <property type="component" value="Unassembled WGS sequence"/>
</dbReference>
<dbReference type="RefSeq" id="WP_068121254.1">
    <property type="nucleotide sequence ID" value="NZ_CCXJ01000349.1"/>
</dbReference>
<evidence type="ECO:0000313" key="1">
    <source>
        <dbReference type="EMBL" id="MDP9822160.1"/>
    </source>
</evidence>
<comment type="caution">
    <text evidence="1">The sequence shown here is derived from an EMBL/GenBank/DDBJ whole genome shotgun (WGS) entry which is preliminary data.</text>
</comment>
<dbReference type="EMBL" id="JAUSQM010000001">
    <property type="protein sequence ID" value="MDP9822160.1"/>
    <property type="molecule type" value="Genomic_DNA"/>
</dbReference>